<dbReference type="PANTHER" id="PTHR14136:SF17">
    <property type="entry name" value="BTB_POZ DOMAIN-CONTAINING PROTEIN KCTD9"/>
    <property type="match status" value="1"/>
</dbReference>
<reference evidence="1" key="1">
    <citation type="submission" date="2021-03" db="EMBL/GenBank/DDBJ databases">
        <authorList>
            <person name="Kanchanasin P."/>
            <person name="Saeng-In P."/>
            <person name="Phongsopitanun W."/>
            <person name="Yuki M."/>
            <person name="Kudo T."/>
            <person name="Ohkuma M."/>
            <person name="Tanasupawat S."/>
        </authorList>
    </citation>
    <scope>NUCLEOTIDE SEQUENCE</scope>
    <source>
        <strain evidence="1">GKU 128</strain>
    </source>
</reference>
<proteinExistence type="predicted"/>
<organism evidence="1 2">
    <name type="scientific">Actinomadura barringtoniae</name>
    <dbReference type="NCBI Taxonomy" id="1427535"/>
    <lineage>
        <taxon>Bacteria</taxon>
        <taxon>Bacillati</taxon>
        <taxon>Actinomycetota</taxon>
        <taxon>Actinomycetes</taxon>
        <taxon>Streptosporangiales</taxon>
        <taxon>Thermomonosporaceae</taxon>
        <taxon>Actinomadura</taxon>
    </lineage>
</organism>
<accession>A0A939T625</accession>
<sequence length="270" mass="29270">MGEVTNLDLADLRADCDRCFGLCCVVPAFAASTDFAIDKPAGTACPNLLADHRCGIHADLRDKGFRGCTVFDCFGAGQRVAQVTFGGQDWRNAPDTAPQMFEVFKVMRELHELLWYLTEAAALPTSTPIQNDLRTALAETERLANQDADALQDLDPGAHWQQVNALLLRTSELARAGLKGKDQRRADLIGAKLKGANLRGADLRGAYLIGADLRGADLRTADLIGADLRDTDLRAADLTGALFLTQPQLNAAKGDPHTKIPPQLTRPSHW</sequence>
<dbReference type="SUPFAM" id="SSF141571">
    <property type="entry name" value="Pentapeptide repeat-like"/>
    <property type="match status" value="1"/>
</dbReference>
<comment type="caution">
    <text evidence="1">The sequence shown here is derived from an EMBL/GenBank/DDBJ whole genome shotgun (WGS) entry which is preliminary data.</text>
</comment>
<protein>
    <submittedName>
        <fullName evidence="1">Pentapeptide repeat-containing protein</fullName>
    </submittedName>
</protein>
<keyword evidence="2" id="KW-1185">Reference proteome</keyword>
<gene>
    <name evidence="1" type="ORF">J4573_45600</name>
</gene>
<name>A0A939T625_9ACTN</name>
<dbReference type="AlphaFoldDB" id="A0A939T625"/>
<dbReference type="EMBL" id="JAGEOJ010000026">
    <property type="protein sequence ID" value="MBO2454431.1"/>
    <property type="molecule type" value="Genomic_DNA"/>
</dbReference>
<evidence type="ECO:0000313" key="1">
    <source>
        <dbReference type="EMBL" id="MBO2454431.1"/>
    </source>
</evidence>
<evidence type="ECO:0000313" key="2">
    <source>
        <dbReference type="Proteomes" id="UP000669179"/>
    </source>
</evidence>
<dbReference type="InterPro" id="IPR001646">
    <property type="entry name" value="5peptide_repeat"/>
</dbReference>
<dbReference type="Proteomes" id="UP000669179">
    <property type="component" value="Unassembled WGS sequence"/>
</dbReference>
<dbReference type="PANTHER" id="PTHR14136">
    <property type="entry name" value="BTB_POZ DOMAIN-CONTAINING PROTEIN KCTD9"/>
    <property type="match status" value="1"/>
</dbReference>
<dbReference type="Gene3D" id="2.160.20.80">
    <property type="entry name" value="E3 ubiquitin-protein ligase SopA"/>
    <property type="match status" value="1"/>
</dbReference>
<dbReference type="Pfam" id="PF00805">
    <property type="entry name" value="Pentapeptide"/>
    <property type="match status" value="1"/>
</dbReference>
<dbReference type="InterPro" id="IPR051082">
    <property type="entry name" value="Pentapeptide-BTB/POZ_domain"/>
</dbReference>